<name>A0A2P8CVZ9_9ACTN</name>
<comment type="caution">
    <text evidence="1">The sequence shown here is derived from an EMBL/GenBank/DDBJ whole genome shotgun (WGS) entry which is preliminary data.</text>
</comment>
<organism evidence="1 2">
    <name type="scientific">Haloactinopolyspora alba</name>
    <dbReference type="NCBI Taxonomy" id="648780"/>
    <lineage>
        <taxon>Bacteria</taxon>
        <taxon>Bacillati</taxon>
        <taxon>Actinomycetota</taxon>
        <taxon>Actinomycetes</taxon>
        <taxon>Jiangellales</taxon>
        <taxon>Jiangellaceae</taxon>
        <taxon>Haloactinopolyspora</taxon>
    </lineage>
</organism>
<reference evidence="1 2" key="1">
    <citation type="submission" date="2018-03" db="EMBL/GenBank/DDBJ databases">
        <title>Genomic Encyclopedia of Archaeal and Bacterial Type Strains, Phase II (KMG-II): from individual species to whole genera.</title>
        <authorList>
            <person name="Goeker M."/>
        </authorList>
    </citation>
    <scope>NUCLEOTIDE SEQUENCE [LARGE SCALE GENOMIC DNA]</scope>
    <source>
        <strain evidence="1 2">DSM 45211</strain>
    </source>
</reference>
<proteinExistence type="predicted"/>
<protein>
    <submittedName>
        <fullName evidence="1">Uncharacterized protein</fullName>
    </submittedName>
</protein>
<dbReference type="AlphaFoldDB" id="A0A2P8CVZ9"/>
<dbReference type="Proteomes" id="UP000243528">
    <property type="component" value="Unassembled WGS sequence"/>
</dbReference>
<feature type="non-terminal residue" evidence="1">
    <location>
        <position position="1"/>
    </location>
</feature>
<sequence length="40" mass="4457">DELGVSQMQISRLLSRILRQLRQSIGVTDDEADGQTERAA</sequence>
<gene>
    <name evidence="1" type="ORF">CLV30_1491</name>
</gene>
<keyword evidence="2" id="KW-1185">Reference proteome</keyword>
<evidence type="ECO:0000313" key="2">
    <source>
        <dbReference type="Proteomes" id="UP000243528"/>
    </source>
</evidence>
<dbReference type="EMBL" id="PYGE01000049">
    <property type="protein sequence ID" value="PSK89126.1"/>
    <property type="molecule type" value="Genomic_DNA"/>
</dbReference>
<evidence type="ECO:0000313" key="1">
    <source>
        <dbReference type="EMBL" id="PSK89126.1"/>
    </source>
</evidence>
<accession>A0A2P8CVZ9</accession>